<sequence>MLSSRRTRTNAGGNARAGGRRITRDVSDKGQRCSQILPMALSIRNNPGKYGLIRRIAEPRGKSSTNGGQRKQDGIAATINNGCDEIDAARALQL</sequence>
<protein>
    <submittedName>
        <fullName evidence="2">Uncharacterized protein</fullName>
    </submittedName>
</protein>
<evidence type="ECO:0000256" key="1">
    <source>
        <dbReference type="SAM" id="MobiDB-lite"/>
    </source>
</evidence>
<dbReference type="EMBL" id="BGZK01000526">
    <property type="protein sequence ID" value="GBP48565.1"/>
    <property type="molecule type" value="Genomic_DNA"/>
</dbReference>
<reference evidence="2 3" key="1">
    <citation type="journal article" date="2019" name="Commun. Biol.">
        <title>The bagworm genome reveals a unique fibroin gene that provides high tensile strength.</title>
        <authorList>
            <person name="Kono N."/>
            <person name="Nakamura H."/>
            <person name="Ohtoshi R."/>
            <person name="Tomita M."/>
            <person name="Numata K."/>
            <person name="Arakawa K."/>
        </authorList>
    </citation>
    <scope>NUCLEOTIDE SEQUENCE [LARGE SCALE GENOMIC DNA]</scope>
</reference>
<feature type="region of interest" description="Disordered" evidence="1">
    <location>
        <begin position="1"/>
        <end position="31"/>
    </location>
</feature>
<evidence type="ECO:0000313" key="2">
    <source>
        <dbReference type="EMBL" id="GBP48565.1"/>
    </source>
</evidence>
<feature type="compositionally biased region" description="Basic and acidic residues" evidence="1">
    <location>
        <begin position="22"/>
        <end position="31"/>
    </location>
</feature>
<gene>
    <name evidence="2" type="ORF">EVAR_38540_1</name>
</gene>
<organism evidence="2 3">
    <name type="scientific">Eumeta variegata</name>
    <name type="common">Bagworm moth</name>
    <name type="synonym">Eumeta japonica</name>
    <dbReference type="NCBI Taxonomy" id="151549"/>
    <lineage>
        <taxon>Eukaryota</taxon>
        <taxon>Metazoa</taxon>
        <taxon>Ecdysozoa</taxon>
        <taxon>Arthropoda</taxon>
        <taxon>Hexapoda</taxon>
        <taxon>Insecta</taxon>
        <taxon>Pterygota</taxon>
        <taxon>Neoptera</taxon>
        <taxon>Endopterygota</taxon>
        <taxon>Lepidoptera</taxon>
        <taxon>Glossata</taxon>
        <taxon>Ditrysia</taxon>
        <taxon>Tineoidea</taxon>
        <taxon>Psychidae</taxon>
        <taxon>Oiketicinae</taxon>
        <taxon>Eumeta</taxon>
    </lineage>
</organism>
<comment type="caution">
    <text evidence="2">The sequence shown here is derived from an EMBL/GenBank/DDBJ whole genome shotgun (WGS) entry which is preliminary data.</text>
</comment>
<dbReference type="Proteomes" id="UP000299102">
    <property type="component" value="Unassembled WGS sequence"/>
</dbReference>
<proteinExistence type="predicted"/>
<accession>A0A4C1WEK9</accession>
<evidence type="ECO:0000313" key="3">
    <source>
        <dbReference type="Proteomes" id="UP000299102"/>
    </source>
</evidence>
<keyword evidence="3" id="KW-1185">Reference proteome</keyword>
<name>A0A4C1WEK9_EUMVA</name>
<dbReference type="AlphaFoldDB" id="A0A4C1WEK9"/>